<sequence length="236" mass="25318">MIAHPGDPSLRLIEVADLDAPSPPPEVLAHGDALRAVVDWAETYLCRPHPGLGRNGPVCPYAQGSLSRGRFYLAVPETGPRAAGTTGTAKTAGIPETVEDVVAAVEPYRAWFTALAPLNGPEAVFTTILLLLPGLGDRLALVDGAQDALKNAFVEEGLMIGEFHDGPPDKPGLWNPLLRPLAGPVPLLAIRHMVATDLPFLWGDPAHRRAYLTRFDGRVPAHLREIVMETIMEGVE</sequence>
<name>A0ABP8AWV4_9ACTN</name>
<dbReference type="InterPro" id="IPR049240">
    <property type="entry name" value="DUF6875"/>
</dbReference>
<gene>
    <name evidence="2" type="ORF">GCM10022252_33350</name>
</gene>
<protein>
    <recommendedName>
        <fullName evidence="1">DUF6875 domain-containing protein</fullName>
    </recommendedName>
</protein>
<comment type="caution">
    <text evidence="2">The sequence shown here is derived from an EMBL/GenBank/DDBJ whole genome shotgun (WGS) entry which is preliminary data.</text>
</comment>
<accession>A0ABP8AWV4</accession>
<organism evidence="2 3">
    <name type="scientific">Streptosporangium oxazolinicum</name>
    <dbReference type="NCBI Taxonomy" id="909287"/>
    <lineage>
        <taxon>Bacteria</taxon>
        <taxon>Bacillati</taxon>
        <taxon>Actinomycetota</taxon>
        <taxon>Actinomycetes</taxon>
        <taxon>Streptosporangiales</taxon>
        <taxon>Streptosporangiaceae</taxon>
        <taxon>Streptosporangium</taxon>
    </lineage>
</organism>
<dbReference type="Pfam" id="PF21780">
    <property type="entry name" value="DUF6875"/>
    <property type="match status" value="1"/>
</dbReference>
<evidence type="ECO:0000313" key="2">
    <source>
        <dbReference type="EMBL" id="GAA4192247.1"/>
    </source>
</evidence>
<evidence type="ECO:0000259" key="1">
    <source>
        <dbReference type="Pfam" id="PF21780"/>
    </source>
</evidence>
<evidence type="ECO:0000313" key="3">
    <source>
        <dbReference type="Proteomes" id="UP001501251"/>
    </source>
</evidence>
<proteinExistence type="predicted"/>
<keyword evidence="3" id="KW-1185">Reference proteome</keyword>
<feature type="domain" description="DUF6875" evidence="1">
    <location>
        <begin position="35"/>
        <end position="224"/>
    </location>
</feature>
<dbReference type="Proteomes" id="UP001501251">
    <property type="component" value="Unassembled WGS sequence"/>
</dbReference>
<dbReference type="EMBL" id="BAABAQ010000005">
    <property type="protein sequence ID" value="GAA4192247.1"/>
    <property type="molecule type" value="Genomic_DNA"/>
</dbReference>
<dbReference type="RefSeq" id="WP_344918798.1">
    <property type="nucleotide sequence ID" value="NZ_BAABAQ010000005.1"/>
</dbReference>
<reference evidence="3" key="1">
    <citation type="journal article" date="2019" name="Int. J. Syst. Evol. Microbiol.">
        <title>The Global Catalogue of Microorganisms (GCM) 10K type strain sequencing project: providing services to taxonomists for standard genome sequencing and annotation.</title>
        <authorList>
            <consortium name="The Broad Institute Genomics Platform"/>
            <consortium name="The Broad Institute Genome Sequencing Center for Infectious Disease"/>
            <person name="Wu L."/>
            <person name="Ma J."/>
        </authorList>
    </citation>
    <scope>NUCLEOTIDE SEQUENCE [LARGE SCALE GENOMIC DNA]</scope>
    <source>
        <strain evidence="3">JCM 17388</strain>
    </source>
</reference>